<keyword evidence="3" id="KW-1185">Reference proteome</keyword>
<protein>
    <recommendedName>
        <fullName evidence="4">PAS domain-containing protein</fullName>
    </recommendedName>
</protein>
<gene>
    <name evidence="2" type="ORF">LOTGIDRAFT_239387</name>
</gene>
<evidence type="ECO:0000313" key="3">
    <source>
        <dbReference type="Proteomes" id="UP000030746"/>
    </source>
</evidence>
<dbReference type="STRING" id="225164.V4AQG7"/>
<feature type="region of interest" description="Disordered" evidence="1">
    <location>
        <begin position="256"/>
        <end position="281"/>
    </location>
</feature>
<name>V4AQG7_LOTGI</name>
<evidence type="ECO:0008006" key="4">
    <source>
        <dbReference type="Google" id="ProtNLM"/>
    </source>
</evidence>
<evidence type="ECO:0000256" key="1">
    <source>
        <dbReference type="SAM" id="MobiDB-lite"/>
    </source>
</evidence>
<proteinExistence type="predicted"/>
<organism evidence="2 3">
    <name type="scientific">Lottia gigantea</name>
    <name type="common">Giant owl limpet</name>
    <dbReference type="NCBI Taxonomy" id="225164"/>
    <lineage>
        <taxon>Eukaryota</taxon>
        <taxon>Metazoa</taxon>
        <taxon>Spiralia</taxon>
        <taxon>Lophotrochozoa</taxon>
        <taxon>Mollusca</taxon>
        <taxon>Gastropoda</taxon>
        <taxon>Patellogastropoda</taxon>
        <taxon>Lottioidea</taxon>
        <taxon>Lottiidae</taxon>
        <taxon>Lottia</taxon>
    </lineage>
</organism>
<dbReference type="EMBL" id="KB201580">
    <property type="protein sequence ID" value="ESO95906.1"/>
    <property type="molecule type" value="Genomic_DNA"/>
</dbReference>
<dbReference type="GeneID" id="20251047"/>
<dbReference type="Proteomes" id="UP000030746">
    <property type="component" value="Unassembled WGS sequence"/>
</dbReference>
<dbReference type="HOGENOM" id="CLU_534530_0_0_1"/>
<accession>V4AQG7</accession>
<dbReference type="OMA" id="MYVKGHF"/>
<dbReference type="CTD" id="20251047"/>
<sequence>MGCMAILRILRADGSVIWINMVMHVRQAAVASNDEPVIVCINQVVSEQEAYQFKLQSNSFSIYPSRTGDLWTHGVGNIQTQPQTTQWMPNTSNFGQFSTLRHSQPGFPEQMNQQNYMSHRRGRPAQPSTATSIHTEKVKQMLQKKITSQCKPAKIPRTDRTEKPETFHGEFGLGISSNFFFGSFEPFNDASLSFEPFGQSNTQVMSVNNYAVSSSPSLTKKNVMVEPRMMNQSSCLSPNLQLEQVVPDPCLQIPESFLTPEASPASSPEHKSSSDGNASIDNSFDILEDLSKIQQFREVERNEKTEKTGMKRKRKGLPFIDPLDIESFFDELIPGEKKVAPPKPMIKLEKKPSLPDLDSDDLEEFLNWIDVKPCSLPQPPVMCIKQEPIEVPLMAANSCYRSQYTSTQSMQSQSPHHSVPSPVSTISEVFSPGPCYSSELSEEELLDELNSSPMALTVDVGTIRDEFEALQQAHFPGDPMPEESELNHLHRLLKELVPSSGSRSLIKDSQ</sequence>
<dbReference type="AlphaFoldDB" id="V4AQG7"/>
<reference evidence="2 3" key="1">
    <citation type="journal article" date="2013" name="Nature">
        <title>Insights into bilaterian evolution from three spiralian genomes.</title>
        <authorList>
            <person name="Simakov O."/>
            <person name="Marletaz F."/>
            <person name="Cho S.J."/>
            <person name="Edsinger-Gonzales E."/>
            <person name="Havlak P."/>
            <person name="Hellsten U."/>
            <person name="Kuo D.H."/>
            <person name="Larsson T."/>
            <person name="Lv J."/>
            <person name="Arendt D."/>
            <person name="Savage R."/>
            <person name="Osoegawa K."/>
            <person name="de Jong P."/>
            <person name="Grimwood J."/>
            <person name="Chapman J.A."/>
            <person name="Shapiro H."/>
            <person name="Aerts A."/>
            <person name="Otillar R.P."/>
            <person name="Terry A.Y."/>
            <person name="Boore J.L."/>
            <person name="Grigoriev I.V."/>
            <person name="Lindberg D.R."/>
            <person name="Seaver E.C."/>
            <person name="Weisblat D.A."/>
            <person name="Putnam N.H."/>
            <person name="Rokhsar D.S."/>
        </authorList>
    </citation>
    <scope>NUCLEOTIDE SEQUENCE [LARGE SCALE GENOMIC DNA]</scope>
</reference>
<dbReference type="KEGG" id="lgi:LOTGIDRAFT_239387"/>
<dbReference type="OrthoDB" id="9978016at2759"/>
<dbReference type="RefSeq" id="XP_009053408.1">
    <property type="nucleotide sequence ID" value="XM_009055160.1"/>
</dbReference>
<evidence type="ECO:0000313" key="2">
    <source>
        <dbReference type="EMBL" id="ESO95906.1"/>
    </source>
</evidence>